<organism evidence="2 3">
    <name type="scientific">Duganella margarita</name>
    <dbReference type="NCBI Taxonomy" id="2692170"/>
    <lineage>
        <taxon>Bacteria</taxon>
        <taxon>Pseudomonadati</taxon>
        <taxon>Pseudomonadota</taxon>
        <taxon>Betaproteobacteria</taxon>
        <taxon>Burkholderiales</taxon>
        <taxon>Oxalobacteraceae</taxon>
        <taxon>Telluria group</taxon>
        <taxon>Duganella</taxon>
    </lineage>
</organism>
<comment type="caution">
    <text evidence="2">The sequence shown here is derived from an EMBL/GenBank/DDBJ whole genome shotgun (WGS) entry which is preliminary data.</text>
</comment>
<dbReference type="Proteomes" id="UP000469734">
    <property type="component" value="Unassembled WGS sequence"/>
</dbReference>
<feature type="domain" description="BON" evidence="1">
    <location>
        <begin position="26"/>
        <end position="94"/>
    </location>
</feature>
<accession>A0A7X4H8J8</accession>
<evidence type="ECO:0000313" key="2">
    <source>
        <dbReference type="EMBL" id="MYM76289.1"/>
    </source>
</evidence>
<feature type="non-terminal residue" evidence="2">
    <location>
        <position position="1"/>
    </location>
</feature>
<dbReference type="PANTHER" id="PTHR34606">
    <property type="entry name" value="BON DOMAIN-CONTAINING PROTEIN"/>
    <property type="match status" value="1"/>
</dbReference>
<reference evidence="2 3" key="1">
    <citation type="submission" date="2019-12" db="EMBL/GenBank/DDBJ databases">
        <title>Novel species isolated from a subtropical stream in China.</title>
        <authorList>
            <person name="Lu H."/>
        </authorList>
    </citation>
    <scope>NUCLEOTIDE SEQUENCE [LARGE SCALE GENOMIC DNA]</scope>
    <source>
        <strain evidence="2 3">FT134W</strain>
    </source>
</reference>
<dbReference type="PROSITE" id="PS50914">
    <property type="entry name" value="BON"/>
    <property type="match status" value="1"/>
</dbReference>
<name>A0A7X4H8J8_9BURK</name>
<evidence type="ECO:0000259" key="1">
    <source>
        <dbReference type="PROSITE" id="PS50914"/>
    </source>
</evidence>
<protein>
    <submittedName>
        <fullName evidence="2">BON domain-containing protein</fullName>
    </submittedName>
</protein>
<gene>
    <name evidence="2" type="ORF">GTP56_29485</name>
</gene>
<dbReference type="InterPro" id="IPR007055">
    <property type="entry name" value="BON_dom"/>
</dbReference>
<dbReference type="PANTHER" id="PTHR34606:SF15">
    <property type="entry name" value="BON DOMAIN-CONTAINING PROTEIN"/>
    <property type="match status" value="1"/>
</dbReference>
<dbReference type="RefSeq" id="WP_161052721.1">
    <property type="nucleotide sequence ID" value="NZ_WWCR01000114.1"/>
</dbReference>
<evidence type="ECO:0000313" key="3">
    <source>
        <dbReference type="Proteomes" id="UP000469734"/>
    </source>
</evidence>
<dbReference type="AlphaFoldDB" id="A0A7X4H8J8"/>
<proteinExistence type="predicted"/>
<dbReference type="InterPro" id="IPR051686">
    <property type="entry name" value="Lipoprotein_DolP"/>
</dbReference>
<sequence length="98" mass="10716">RAEQAVRRIRGVRQVLNQITLHPTVAAADVQHKIVAAFHRNAALDAARLRVEASGNTVTLHGNVRSWSERKAAERAAWLAPGVTHVNNLISIDPTLQS</sequence>
<dbReference type="EMBL" id="WWCR01000114">
    <property type="protein sequence ID" value="MYM76289.1"/>
    <property type="molecule type" value="Genomic_DNA"/>
</dbReference>
<dbReference type="Pfam" id="PF04972">
    <property type="entry name" value="BON"/>
    <property type="match status" value="1"/>
</dbReference>
<dbReference type="Gene3D" id="3.40.1520.20">
    <property type="match status" value="1"/>
</dbReference>